<evidence type="ECO:0000313" key="11">
    <source>
        <dbReference type="EMBL" id="EKG17364.1"/>
    </source>
</evidence>
<feature type="domain" description="DUF3638" evidence="8">
    <location>
        <begin position="1986"/>
        <end position="2206"/>
    </location>
</feature>
<evidence type="ECO:0000259" key="9">
    <source>
        <dbReference type="Pfam" id="PF12359"/>
    </source>
</evidence>
<dbReference type="GO" id="GO:0006508">
    <property type="term" value="P:proteolysis"/>
    <property type="evidence" value="ECO:0007669"/>
    <property type="project" value="UniProtKB-KW"/>
</dbReference>
<proteinExistence type="predicted"/>
<evidence type="ECO:0000256" key="2">
    <source>
        <dbReference type="ARBA" id="ARBA00012759"/>
    </source>
</evidence>
<dbReference type="GO" id="GO:0004843">
    <property type="term" value="F:cysteine-type deubiquitinase activity"/>
    <property type="evidence" value="ECO:0007669"/>
    <property type="project" value="UniProtKB-EC"/>
</dbReference>
<accession>K2S498</accession>
<comment type="caution">
    <text evidence="11">The sequence shown here is derived from an EMBL/GenBank/DDBJ whole genome shotgun (WGS) entry which is preliminary data.</text>
</comment>
<feature type="coiled-coil region" evidence="7">
    <location>
        <begin position="868"/>
        <end position="895"/>
    </location>
</feature>
<dbReference type="Proteomes" id="UP000007129">
    <property type="component" value="Unassembled WGS sequence"/>
</dbReference>
<dbReference type="PANTHER" id="PTHR13367">
    <property type="entry name" value="UBIQUITIN THIOESTERASE"/>
    <property type="match status" value="1"/>
</dbReference>
<evidence type="ECO:0000256" key="5">
    <source>
        <dbReference type="ARBA" id="ARBA00022801"/>
    </source>
</evidence>
<keyword evidence="4" id="KW-0833">Ubl conjugation pathway</keyword>
<dbReference type="EMBL" id="AHHD01000249">
    <property type="protein sequence ID" value="EKG17364.1"/>
    <property type="molecule type" value="Genomic_DNA"/>
</dbReference>
<dbReference type="PANTHER" id="PTHR13367:SF33">
    <property type="entry name" value="P-LOOP CONTAINING NUCLEOSIDE TRIPHOSPHATE HYDROLASE PROTEIN"/>
    <property type="match status" value="1"/>
</dbReference>
<evidence type="ECO:0000259" key="10">
    <source>
        <dbReference type="Pfam" id="PF20255"/>
    </source>
</evidence>
<keyword evidence="3" id="KW-0645">Protease</keyword>
<evidence type="ECO:0000256" key="1">
    <source>
        <dbReference type="ARBA" id="ARBA00000707"/>
    </source>
</evidence>
<dbReference type="eggNOG" id="ENOG502QUFK">
    <property type="taxonomic scope" value="Eukaryota"/>
</dbReference>
<feature type="domain" description="DUF3645" evidence="9">
    <location>
        <begin position="2326"/>
        <end position="2356"/>
    </location>
</feature>
<reference evidence="11 12" key="1">
    <citation type="journal article" date="2012" name="BMC Genomics">
        <title>Tools to kill: Genome of one of the most destructive plant pathogenic fungi Macrophomina phaseolina.</title>
        <authorList>
            <person name="Islam M.S."/>
            <person name="Haque M.S."/>
            <person name="Islam M.M."/>
            <person name="Emdad E.M."/>
            <person name="Halim A."/>
            <person name="Hossen Q.M.M."/>
            <person name="Hossain M.Z."/>
            <person name="Ahmed B."/>
            <person name="Rahim S."/>
            <person name="Rahman M.S."/>
            <person name="Alam M.M."/>
            <person name="Hou S."/>
            <person name="Wan X."/>
            <person name="Saito J.A."/>
            <person name="Alam M."/>
        </authorList>
    </citation>
    <scope>NUCLEOTIDE SEQUENCE [LARGE SCALE GENOMIC DNA]</scope>
    <source>
        <strain evidence="11 12">MS6</strain>
    </source>
</reference>
<dbReference type="VEuPathDB" id="FungiDB:MPH_05431"/>
<name>K2S498_MACPH</name>
<dbReference type="EC" id="3.4.19.12" evidence="2"/>
<dbReference type="InParanoid" id="K2S498"/>
<dbReference type="OrthoDB" id="3182339at2759"/>
<evidence type="ECO:0000256" key="3">
    <source>
        <dbReference type="ARBA" id="ARBA00022670"/>
    </source>
</evidence>
<dbReference type="Pfam" id="PF12340">
    <property type="entry name" value="DUF3638"/>
    <property type="match status" value="1"/>
</dbReference>
<evidence type="ECO:0000256" key="7">
    <source>
        <dbReference type="SAM" id="Coils"/>
    </source>
</evidence>
<keyword evidence="7" id="KW-0175">Coiled coil</keyword>
<gene>
    <name evidence="11" type="ORF">MPH_05431</name>
</gene>
<dbReference type="InterPro" id="IPR022099">
    <property type="entry name" value="DUF3638"/>
</dbReference>
<dbReference type="InterPro" id="IPR022105">
    <property type="entry name" value="DUF3645"/>
</dbReference>
<dbReference type="Pfam" id="PF12359">
    <property type="entry name" value="DUF3645"/>
    <property type="match status" value="1"/>
</dbReference>
<evidence type="ECO:0000259" key="8">
    <source>
        <dbReference type="Pfam" id="PF12340"/>
    </source>
</evidence>
<dbReference type="InterPro" id="IPR051346">
    <property type="entry name" value="OTU_Deubiquitinase"/>
</dbReference>
<feature type="domain" description="DUF6606" evidence="10">
    <location>
        <begin position="11"/>
        <end position="283"/>
    </location>
</feature>
<evidence type="ECO:0000256" key="6">
    <source>
        <dbReference type="ARBA" id="ARBA00022807"/>
    </source>
</evidence>
<evidence type="ECO:0000256" key="4">
    <source>
        <dbReference type="ARBA" id="ARBA00022786"/>
    </source>
</evidence>
<dbReference type="InterPro" id="IPR046541">
    <property type="entry name" value="DUF6606"/>
</dbReference>
<dbReference type="STRING" id="1126212.K2S498"/>
<protein>
    <recommendedName>
        <fullName evidence="2">ubiquitinyl hydrolase 1</fullName>
        <ecNumber evidence="2">3.4.19.12</ecNumber>
    </recommendedName>
</protein>
<organism evidence="11 12">
    <name type="scientific">Macrophomina phaseolina (strain MS6)</name>
    <name type="common">Charcoal rot fungus</name>
    <dbReference type="NCBI Taxonomy" id="1126212"/>
    <lineage>
        <taxon>Eukaryota</taxon>
        <taxon>Fungi</taxon>
        <taxon>Dikarya</taxon>
        <taxon>Ascomycota</taxon>
        <taxon>Pezizomycotina</taxon>
        <taxon>Dothideomycetes</taxon>
        <taxon>Dothideomycetes incertae sedis</taxon>
        <taxon>Botryosphaeriales</taxon>
        <taxon>Botryosphaeriaceae</taxon>
        <taxon>Macrophomina</taxon>
    </lineage>
</organism>
<comment type="catalytic activity">
    <reaction evidence="1">
        <text>Thiol-dependent hydrolysis of ester, thioester, amide, peptide and isopeptide bonds formed by the C-terminal Gly of ubiquitin (a 76-residue protein attached to proteins as an intracellular targeting signal).</text>
        <dbReference type="EC" id="3.4.19.12"/>
    </reaction>
</comment>
<keyword evidence="5" id="KW-0378">Hydrolase</keyword>
<evidence type="ECO:0000313" key="12">
    <source>
        <dbReference type="Proteomes" id="UP000007129"/>
    </source>
</evidence>
<sequence>MATDEKCLEFIINHVVFPPKLPQQAEDAEDVLNGEKYLLRLVLDAAEPFAAHGDEDSKAAWASVLVLLKNSKKVLGETGVSQQALVDMLSNNLKADGAVFVHVREQNAGLLLRMTPEGQVIVDGFEASAENGAVMQTKGRLLRTFPGRSVVFPSQQLQEPQFTADLADWMHRLCQEQVLQCKPKSWKAGDDHAEERDTTHPGLVTENLMSILAAFGDNHDAPRITKNVRDEVNWQNDRLSWRRSPFWLVLRVSIQLLLNANLPAGVARFQYKNFTALLITRICSMATQHNASHDVRMIINVKAARRLSKLGARCLDFVEAATHEAVSRSRAALEMEWSSIQQADQRSIGPLPTSATEADTLLPLKNSSEYLQRVIEDEHNHSKPAGSVPLAGNGLTFGKVGLPDLSGLQDNSDMSYILVCFENWVLAHLDQEWRKGRSPSDGDCAALEAMMRGYIASAKAKYNGDAVSFSILLLVALEIWRVLDIICLKVYPLMAEYSPEIPVNIAEPLLLPHLSQMEKLRRIESHILSRNTLAKSDNRILEDPRRTSFCVKHYEQSKTLQEIRKQIENDASIERRWKEDQWKTDSAKYQSLINQAINYDHYHQTTRYGLLVHKPSKCHKCKLEARAASMGISVHEWPLPQDEVQAKATVFELKVPQGYAAWRDATWLILHDLGRRLSSTGTQVQQPLLSYSPLAHYSLPQGQRLSLGSYTKSFLVSHYRSRKYPVRLEEICVNNGLRYQLLDTQKSVWARDQKIVPNFAEHCKTPLPAGPYANLQDFVDTTTRSSNECVARQEECSSGISQHEFLSFASLRAGERLQWMNLLRELASSDLSLNTEAVYCLIQQAALQAGSSNPHTALRESHNTFQDLGFCRRLLELLKERLDEVKANWKEQTRVASLALLGTRLLSLSSDREITDSTTCLLRKIRLVVLDWCRELSSKLPSCATEESSRKLKTEVLRAALTCRMTYNIDEEHVQSILQDATDVACLVEATIYLNNNAPIRLEDLAPGLQRSLLMDARIACNTESRLRQLILRSRDGMNRAVSQVSGITGFVRNWTCVHRGPEKRWVMNNTTPAPGHISQAIHYNILTGELLVDGRPLGRLPREYTEKAIYRRVFGPRILSVSTSDIPQMQYRSITPIEGYTIHLGLIEGELIIKAVSGARCLRAIPPTVWGSDFPNQLVQKYIHWMDISASSVEFFPLKEPWMPPKKKIVLHFRPDGGSTLTIGRSSKLVDNWSRLGTAVTSALGTIETTGHIIVTVEDEYTVSAALPRFGIKFFINRDGLLESKELAAVVEQDQSIGCLIGLQNKLILRSSALPRELSEKSVFVPYGKVLVSANESHRRVRIDNRNDKKVKFMHYRLDDKLRTLRGSSDVAATLYKAYLHAVTSSILPDPFTGHSGVHEALCILGQSSLRSSSTLSHEELDLLNSIASLTPHRSYYPEHLQVMQSVKWDPNLCQFIQNEDFCTFATTILSHAKKFAWLSGDPSEMELEDRGTTELHERAALRGRSALNLHLGCQERTGDSVYHARDADASSPRSLRIHEIASLIRRWPSQMRVTYDLRSKVYQWNKMDGFGRRFSLTPKSYTELLDFSVGGNFGALYDLCRSSRKGPDSYKLMFLFGAIAYGQPGLTDTLDTLLAIAFSGRFVDLMPERNSYDLSPGDSFQGWAISDAAKLGCEGFDEEKWSGNTYWERWRKYNDELTAQLDHVVEHVKHQWPCDRPSLPTNRVHLLNITQASEACASKFSAWYTNLKFLEYIDEVQKRLRLVHGPTLKIQHPVVVPSANVLTENEHTRTCPDFLELLSSSAAPIVGALPVGLTLARETRKMRNISDHDELHQILDTLSSSSDNTLKEYAADFASSLEAFQRSKAAQLPQSIPITESEIQDHRKILYKKLLQTTETLSNTLKPKDRKSEVLEKAGLWPRTTVPSFLACLSSKKFNPLRPEWKQALTMLGETVSLLQRAERLLQAFKRGDNASFYKEVDEPGRLGWKALDYPDWLLIELENNITIRHLQALVAKEMMYPGSDSNSVLQLNMGEGKSSTIVPMVTAALANGKQIARLIVLKPLLNQTQTLLSQRLGGLVDRPIYHVPFSRQTRLGNTGIQDLRGVYEECMREGGILVALPEHILSFRLMGREMLDQLNEEAQSMVSTEYWLQKTCRDVLDESDEILKSQFQLIYSLGTQQLMDGQPDRWLITQSVLEILATQARNLCDEGKGLLEIDYRERWYPFISFLDPEAGNELLDRVVQKIAEGHLIGISFDHCSQNTRQVLRKFIQERNLSAAEFSLVEMEFKERPLWPKLHLLRGLIAYNVLLFVFQQKRWLVDFGLALDRCLMAVPYRAKGVPSLRAEFGHPDVAIALTCLSYYYSGLTQGQLRQSFDLLMRESDPPGEYARWVKYCPKLDPPLRSLSGVNLDDDDLWESMLYPKLKFSKAAADFFMSRVVFPHEAKEFPQKLSASAWDIPSQSADMLTTGFSGTNDNKFLLPLSIMQHDLPQLHGTNAMVVNLLLKQENRQYIEAKDHSGRRLSVEGLLRLICKQSSKIQVLIDVGAQVLESRNQDVAQEWLRLCPSAEAAIFFSDADEPMVVDREGVVERLISSAFSNHRDQCLVYLDEVHTRGIDLTLPTYARAAVTLGPRLTKDRLVQACMRMRKLGCHQSLVFLAPPEVHRGIRKTSPKTDEDLDSSDVVRWCLEQTCRATDALKPLWLAQGLEFQHRHRLSCELFRSGVNSAFQNSDQITRFYSDIQEPEGQTLEEMYGASANAKTLRSCLTDEEAQKDRTARHLLSIWNTFTPTSSGDYVLQEEQEREIAHEVEQEREVQRPPPAKPMPHELHEDVLSFVKTGVLPQCSEAAFAGALKSLYQTSAYPYLDADLSSADLLVTKDFSQTVQLTGNSRIDQFLRPVKWILSSTQDHRLVIISPHEANALLPEVKRSRHVRLHLYSARTSKAMRSFSDLRFFTLSGRGNETIPRPLGVAQLDIFAGCLFFRDYASYRIACGFLGLLTQPLADHPKLTADSDGFVDKAARKELGWPVPCPFNKTPLIFLREFVQIRRKGQAYAQTHLGHVVDSRKLTEESFDKV</sequence>
<keyword evidence="6" id="KW-0788">Thiol protease</keyword>
<dbReference type="HOGENOM" id="CLU_000211_1_0_1"/>
<dbReference type="Pfam" id="PF20255">
    <property type="entry name" value="DUF6606"/>
    <property type="match status" value="1"/>
</dbReference>